<name>A0A0K9PP47_ZOSMR</name>
<gene>
    <name evidence="4" type="ORF">ZOSMA_192G00210</name>
</gene>
<dbReference type="AlphaFoldDB" id="A0A0K9PP47"/>
<keyword evidence="4" id="KW-0804">Transcription</keyword>
<evidence type="ECO:0000259" key="3">
    <source>
        <dbReference type="Pfam" id="PF01191"/>
    </source>
</evidence>
<keyword evidence="5" id="KW-1185">Reference proteome</keyword>
<feature type="domain" description="RNA polymerase subunit H/Rpb5 C-terminal" evidence="3">
    <location>
        <begin position="6"/>
        <end position="78"/>
    </location>
</feature>
<dbReference type="Gene3D" id="3.90.940.20">
    <property type="entry name" value="RPB5-like RNA polymerase subunit"/>
    <property type="match status" value="1"/>
</dbReference>
<evidence type="ECO:0000313" key="4">
    <source>
        <dbReference type="EMBL" id="KMZ70843.1"/>
    </source>
</evidence>
<evidence type="ECO:0000313" key="5">
    <source>
        <dbReference type="Proteomes" id="UP000036987"/>
    </source>
</evidence>
<comment type="caution">
    <text evidence="4">The sequence shown here is derived from an EMBL/GenBank/DDBJ whole genome shotgun (WGS) entry which is preliminary data.</text>
</comment>
<organism evidence="4 5">
    <name type="scientific">Zostera marina</name>
    <name type="common">Eelgrass</name>
    <dbReference type="NCBI Taxonomy" id="29655"/>
    <lineage>
        <taxon>Eukaryota</taxon>
        <taxon>Viridiplantae</taxon>
        <taxon>Streptophyta</taxon>
        <taxon>Embryophyta</taxon>
        <taxon>Tracheophyta</taxon>
        <taxon>Spermatophyta</taxon>
        <taxon>Magnoliopsida</taxon>
        <taxon>Liliopsida</taxon>
        <taxon>Zosteraceae</taxon>
        <taxon>Zostera</taxon>
    </lineage>
</organism>
<dbReference type="GO" id="GO:0003677">
    <property type="term" value="F:DNA binding"/>
    <property type="evidence" value="ECO:0007669"/>
    <property type="project" value="InterPro"/>
</dbReference>
<keyword evidence="4" id="KW-0240">DNA-directed RNA polymerase</keyword>
<accession>A0A0K9PP47</accession>
<dbReference type="PANTHER" id="PTHR10535:SF2">
    <property type="entry name" value="DNA-DIRECTED RNA POLYMERASE V SUBUNIT 5A"/>
    <property type="match status" value="1"/>
</dbReference>
<dbReference type="GO" id="GO:0003899">
    <property type="term" value="F:DNA-directed RNA polymerase activity"/>
    <property type="evidence" value="ECO:0007669"/>
    <property type="project" value="InterPro"/>
</dbReference>
<proteinExistence type="inferred from homology"/>
<evidence type="ECO:0000256" key="1">
    <source>
        <dbReference type="ARBA" id="ARBA00004123"/>
    </source>
</evidence>
<reference evidence="5" key="1">
    <citation type="journal article" date="2016" name="Nature">
        <title>The genome of the seagrass Zostera marina reveals angiosperm adaptation to the sea.</title>
        <authorList>
            <person name="Olsen J.L."/>
            <person name="Rouze P."/>
            <person name="Verhelst B."/>
            <person name="Lin Y.-C."/>
            <person name="Bayer T."/>
            <person name="Collen J."/>
            <person name="Dattolo E."/>
            <person name="De Paoli E."/>
            <person name="Dittami S."/>
            <person name="Maumus F."/>
            <person name="Michel G."/>
            <person name="Kersting A."/>
            <person name="Lauritano C."/>
            <person name="Lohaus R."/>
            <person name="Toepel M."/>
            <person name="Tonon T."/>
            <person name="Vanneste K."/>
            <person name="Amirebrahimi M."/>
            <person name="Brakel J."/>
            <person name="Bostroem C."/>
            <person name="Chovatia M."/>
            <person name="Grimwood J."/>
            <person name="Jenkins J.W."/>
            <person name="Jueterbock A."/>
            <person name="Mraz A."/>
            <person name="Stam W.T."/>
            <person name="Tice H."/>
            <person name="Bornberg-Bauer E."/>
            <person name="Green P.J."/>
            <person name="Pearson G.A."/>
            <person name="Procaccini G."/>
            <person name="Duarte C.M."/>
            <person name="Schmutz J."/>
            <person name="Reusch T.B.H."/>
            <person name="Van de Peer Y."/>
        </authorList>
    </citation>
    <scope>NUCLEOTIDE SEQUENCE [LARGE SCALE GENOMIC DNA]</scope>
    <source>
        <strain evidence="5">cv. Finnish</strain>
    </source>
</reference>
<dbReference type="PANTHER" id="PTHR10535">
    <property type="entry name" value="DNA-DIRECTED RNA POLYMERASES I, II, AND III SUBUNIT RPABC1"/>
    <property type="match status" value="1"/>
</dbReference>
<evidence type="ECO:0000256" key="2">
    <source>
        <dbReference type="ARBA" id="ARBA00025765"/>
    </source>
</evidence>
<feature type="non-terminal residue" evidence="4">
    <location>
        <position position="1"/>
    </location>
</feature>
<comment type="similarity">
    <text evidence="2">Belongs to the archaeal Rpo5/eukaryotic RPB5 RNA polymerase subunit family.</text>
</comment>
<dbReference type="InterPro" id="IPR000783">
    <property type="entry name" value="RNA_pol_subH/Rpb5_C"/>
</dbReference>
<dbReference type="EMBL" id="LFYR01000705">
    <property type="protein sequence ID" value="KMZ70843.1"/>
    <property type="molecule type" value="Genomic_DNA"/>
</dbReference>
<dbReference type="GO" id="GO:0055029">
    <property type="term" value="C:nuclear DNA-directed RNA polymerase complex"/>
    <property type="evidence" value="ECO:0007669"/>
    <property type="project" value="UniProtKB-ARBA"/>
</dbReference>
<dbReference type="SUPFAM" id="SSF55287">
    <property type="entry name" value="RPB5-like RNA polymerase subunit"/>
    <property type="match status" value="1"/>
</dbReference>
<dbReference type="FunFam" id="3.90.940.20:FF:000001">
    <property type="entry name" value="DNA-directed RNA polymerases I, II, and III subunit RPABC1"/>
    <property type="match status" value="1"/>
</dbReference>
<sequence length="79" mass="9369">ITELLVNITRHNLMPKHEILTAEEKKEFMKKYSVVDRQIPRMLETDAIARYYGIEKGRVIKVTYDGEHTGHFVNYRCVM</sequence>
<dbReference type="OrthoDB" id="248779at2759"/>
<protein>
    <submittedName>
        <fullName evidence="4">DNA-directed RNA polymerase V subunit 5A</fullName>
    </submittedName>
</protein>
<comment type="subcellular location">
    <subcellularLocation>
        <location evidence="1">Nucleus</location>
    </subcellularLocation>
</comment>
<dbReference type="Proteomes" id="UP000036987">
    <property type="component" value="Unassembled WGS sequence"/>
</dbReference>
<dbReference type="InterPro" id="IPR014381">
    <property type="entry name" value="Arch_Rpo5/euc_Rpb5"/>
</dbReference>
<dbReference type="Pfam" id="PF01191">
    <property type="entry name" value="RNA_pol_Rpb5_C"/>
    <property type="match status" value="1"/>
</dbReference>
<dbReference type="InterPro" id="IPR035913">
    <property type="entry name" value="RPB5-like_sf"/>
</dbReference>
<dbReference type="GO" id="GO:0006351">
    <property type="term" value="P:DNA-templated transcription"/>
    <property type="evidence" value="ECO:0007669"/>
    <property type="project" value="InterPro"/>
</dbReference>